<reference evidence="2" key="1">
    <citation type="submission" date="2020-02" db="EMBL/GenBank/DDBJ databases">
        <authorList>
            <person name="Meier V. D."/>
        </authorList>
    </citation>
    <scope>NUCLEOTIDE SEQUENCE</scope>
    <source>
        <strain evidence="2">AVDCRST_MAG59</strain>
    </source>
</reference>
<feature type="region of interest" description="Disordered" evidence="1">
    <location>
        <begin position="1"/>
        <end position="87"/>
    </location>
</feature>
<protein>
    <submittedName>
        <fullName evidence="2">Uncharacterized protein</fullName>
    </submittedName>
</protein>
<accession>A0A6J4V200</accession>
<proteinExistence type="predicted"/>
<feature type="non-terminal residue" evidence="2">
    <location>
        <position position="87"/>
    </location>
</feature>
<evidence type="ECO:0000256" key="1">
    <source>
        <dbReference type="SAM" id="MobiDB-lite"/>
    </source>
</evidence>
<sequence>DVAAAGDPLPLAEGDDRGLSPRRSVGGDQCWRGRGATERSPAGTARDGCRKSSAATAHERALRADVRAPQGPPAGSRLSRCQDRQPV</sequence>
<name>A0A6J4V200_9BACT</name>
<evidence type="ECO:0000313" key="2">
    <source>
        <dbReference type="EMBL" id="CAA9565753.1"/>
    </source>
</evidence>
<organism evidence="2">
    <name type="scientific">uncultured Thermomicrobiales bacterium</name>
    <dbReference type="NCBI Taxonomy" id="1645740"/>
    <lineage>
        <taxon>Bacteria</taxon>
        <taxon>Pseudomonadati</taxon>
        <taxon>Thermomicrobiota</taxon>
        <taxon>Thermomicrobia</taxon>
        <taxon>Thermomicrobiales</taxon>
        <taxon>environmental samples</taxon>
    </lineage>
</organism>
<dbReference type="AlphaFoldDB" id="A0A6J4V200"/>
<dbReference type="EMBL" id="CADCWF010000204">
    <property type="protein sequence ID" value="CAA9565753.1"/>
    <property type="molecule type" value="Genomic_DNA"/>
</dbReference>
<gene>
    <name evidence="2" type="ORF">AVDCRST_MAG59-3013</name>
</gene>
<feature type="non-terminal residue" evidence="2">
    <location>
        <position position="1"/>
    </location>
</feature>
<feature type="compositionally biased region" description="Basic and acidic residues" evidence="1">
    <location>
        <begin position="57"/>
        <end position="66"/>
    </location>
</feature>